<keyword evidence="3" id="KW-1185">Reference proteome</keyword>
<protein>
    <submittedName>
        <fullName evidence="2">Uncharacterized protein</fullName>
    </submittedName>
</protein>
<gene>
    <name evidence="2" type="ORF">KHQ06_28180</name>
</gene>
<proteinExistence type="predicted"/>
<sequence>MSSHFAVSLPPAPGHLETGNDYKRNLACTMTVNGLAWTSEQTPTTTGGEGPRWP</sequence>
<dbReference type="EMBL" id="CP074371">
    <property type="protein sequence ID" value="QVI20106.1"/>
    <property type="molecule type" value="Genomic_DNA"/>
</dbReference>
<dbReference type="Proteomes" id="UP000683310">
    <property type="component" value="Chromosome"/>
</dbReference>
<evidence type="ECO:0000313" key="3">
    <source>
        <dbReference type="Proteomes" id="UP000683310"/>
    </source>
</evidence>
<name>A0ABX8CJG8_9NOCA</name>
<organism evidence="2 3">
    <name type="scientific">Nocardia tengchongensis</name>
    <dbReference type="NCBI Taxonomy" id="2055889"/>
    <lineage>
        <taxon>Bacteria</taxon>
        <taxon>Bacillati</taxon>
        <taxon>Actinomycetota</taxon>
        <taxon>Actinomycetes</taxon>
        <taxon>Mycobacteriales</taxon>
        <taxon>Nocardiaceae</taxon>
        <taxon>Nocardia</taxon>
    </lineage>
</organism>
<reference evidence="2 3" key="1">
    <citation type="submission" date="2021-04" db="EMBL/GenBank/DDBJ databases">
        <title>Nocardia tengchongensis.</title>
        <authorList>
            <person name="Zhuang k."/>
            <person name="Ran Y."/>
            <person name="Li W."/>
        </authorList>
    </citation>
    <scope>NUCLEOTIDE SEQUENCE [LARGE SCALE GENOMIC DNA]</scope>
    <source>
        <strain evidence="2 3">CFH S0057</strain>
    </source>
</reference>
<evidence type="ECO:0000256" key="1">
    <source>
        <dbReference type="SAM" id="MobiDB-lite"/>
    </source>
</evidence>
<feature type="region of interest" description="Disordered" evidence="1">
    <location>
        <begin position="1"/>
        <end position="20"/>
    </location>
</feature>
<accession>A0ABX8CJG8</accession>
<evidence type="ECO:0000313" key="2">
    <source>
        <dbReference type="EMBL" id="QVI20106.1"/>
    </source>
</evidence>